<comment type="catalytic activity">
    <reaction evidence="1">
        <text>ATP + protein L-histidine = ADP + protein N-phospho-L-histidine.</text>
        <dbReference type="EC" id="2.7.13.3"/>
    </reaction>
</comment>
<dbReference type="CDD" id="cd00075">
    <property type="entry name" value="HATPase"/>
    <property type="match status" value="1"/>
</dbReference>
<sequence>MKLTIRYKFVVGFLVIFCIGFTTMSFFLNKIIIKNNEKIIKKELLSFQKDLTIYLRQYLKLKQIKLEENNFKKNAGEIGTVLAVKFDDRAIIYSRKGEFLYDSAYENGEILIYEDIKNWDKDKQLHNKDLKLAVNNKSGYTIVTVNNKYIAVFSCPIFIDNMQLGIVRCTKDYSELFNSSKELLRVINISISLVFGVIFLFSVLLCTKITIPIIRLSKVSKEVAKGNFDVSVNTNSKDELGELADNFNKMRMQIKEQIGTIKKDRDNLKKIEKHRKAFFDNVTHEMKTPLTIISGYSQILLQQNFHDKEFFKKAVTGMNNESNRMHNMVLDLLEMSKVESNLDLDEIQEISISEIVTSTCEDMKIRADKYDIFIEKSIEKNVFVLGKQYELRQMMINLIDNSIKYGDIKSVIKIKLFKEKDYCNIIVEDKGQGIPADKIDKIFEPFYRVDKVSSREKGSNGLGLSIVKSIVEKHKGEIKLSSKENKGTKIYIKIPLIVYKMAISV</sequence>
<evidence type="ECO:0000256" key="3">
    <source>
        <dbReference type="ARBA" id="ARBA00012438"/>
    </source>
</evidence>
<comment type="caution">
    <text evidence="17">The sequence shown here is derived from an EMBL/GenBank/DDBJ whole genome shotgun (WGS) entry which is preliminary data.</text>
</comment>
<keyword evidence="7 14" id="KW-0812">Transmembrane</keyword>
<protein>
    <recommendedName>
        <fullName evidence="3">histidine kinase</fullName>
        <ecNumber evidence="3">2.7.13.3</ecNumber>
    </recommendedName>
</protein>
<dbReference type="InterPro" id="IPR036097">
    <property type="entry name" value="HisK_dim/P_sf"/>
</dbReference>
<dbReference type="RefSeq" id="WP_268050525.1">
    <property type="nucleotide sequence ID" value="NZ_JAPQES010000005.1"/>
</dbReference>
<keyword evidence="4" id="KW-1003">Cell membrane</keyword>
<keyword evidence="10" id="KW-0067">ATP-binding</keyword>
<evidence type="ECO:0000256" key="4">
    <source>
        <dbReference type="ARBA" id="ARBA00022475"/>
    </source>
</evidence>
<feature type="transmembrane region" description="Helical" evidence="14">
    <location>
        <begin position="183"/>
        <end position="205"/>
    </location>
</feature>
<dbReference type="SMART" id="SM00388">
    <property type="entry name" value="HisKA"/>
    <property type="match status" value="1"/>
</dbReference>
<reference evidence="17" key="1">
    <citation type="submission" date="2022-12" db="EMBL/GenBank/DDBJ databases">
        <authorList>
            <person name="Wang J."/>
        </authorList>
    </citation>
    <scope>NUCLEOTIDE SEQUENCE</scope>
    <source>
        <strain evidence="17">HY-42-06</strain>
    </source>
</reference>
<dbReference type="Gene3D" id="6.10.340.10">
    <property type="match status" value="1"/>
</dbReference>
<feature type="domain" description="HAMP" evidence="16">
    <location>
        <begin position="207"/>
        <end position="259"/>
    </location>
</feature>
<evidence type="ECO:0000313" key="17">
    <source>
        <dbReference type="EMBL" id="MCY6371650.1"/>
    </source>
</evidence>
<evidence type="ECO:0000313" key="18">
    <source>
        <dbReference type="Proteomes" id="UP001079657"/>
    </source>
</evidence>
<dbReference type="GO" id="GO:0016301">
    <property type="term" value="F:kinase activity"/>
    <property type="evidence" value="ECO:0007669"/>
    <property type="project" value="UniProtKB-KW"/>
</dbReference>
<dbReference type="Pfam" id="PF00672">
    <property type="entry name" value="HAMP"/>
    <property type="match status" value="1"/>
</dbReference>
<dbReference type="PRINTS" id="PR00344">
    <property type="entry name" value="BCTRLSENSOR"/>
</dbReference>
<evidence type="ECO:0000256" key="5">
    <source>
        <dbReference type="ARBA" id="ARBA00022553"/>
    </source>
</evidence>
<dbReference type="EC" id="2.7.13.3" evidence="3"/>
<keyword evidence="6" id="KW-0808">Transferase</keyword>
<dbReference type="Pfam" id="PF02518">
    <property type="entry name" value="HATPase_c"/>
    <property type="match status" value="1"/>
</dbReference>
<dbReference type="Proteomes" id="UP001079657">
    <property type="component" value="Unassembled WGS sequence"/>
</dbReference>
<dbReference type="PANTHER" id="PTHR45528">
    <property type="entry name" value="SENSOR HISTIDINE KINASE CPXA"/>
    <property type="match status" value="1"/>
</dbReference>
<dbReference type="CDD" id="cd06225">
    <property type="entry name" value="HAMP"/>
    <property type="match status" value="1"/>
</dbReference>
<dbReference type="SMART" id="SM00387">
    <property type="entry name" value="HATPase_c"/>
    <property type="match status" value="1"/>
</dbReference>
<dbReference type="SMART" id="SM00304">
    <property type="entry name" value="HAMP"/>
    <property type="match status" value="1"/>
</dbReference>
<dbReference type="InterPro" id="IPR005467">
    <property type="entry name" value="His_kinase_dom"/>
</dbReference>
<keyword evidence="18" id="KW-1185">Reference proteome</keyword>
<dbReference type="CDD" id="cd00082">
    <property type="entry name" value="HisKA"/>
    <property type="match status" value="1"/>
</dbReference>
<dbReference type="PROSITE" id="PS50885">
    <property type="entry name" value="HAMP"/>
    <property type="match status" value="1"/>
</dbReference>
<keyword evidence="12" id="KW-0902">Two-component regulatory system</keyword>
<evidence type="ECO:0000256" key="9">
    <source>
        <dbReference type="ARBA" id="ARBA00022777"/>
    </source>
</evidence>
<evidence type="ECO:0000256" key="2">
    <source>
        <dbReference type="ARBA" id="ARBA00004651"/>
    </source>
</evidence>
<accession>A0ABT4CRG7</accession>
<keyword evidence="8" id="KW-0547">Nucleotide-binding</keyword>
<dbReference type="SUPFAM" id="SSF55874">
    <property type="entry name" value="ATPase domain of HSP90 chaperone/DNA topoisomerase II/histidine kinase"/>
    <property type="match status" value="1"/>
</dbReference>
<evidence type="ECO:0000256" key="10">
    <source>
        <dbReference type="ARBA" id="ARBA00022840"/>
    </source>
</evidence>
<evidence type="ECO:0000256" key="8">
    <source>
        <dbReference type="ARBA" id="ARBA00022741"/>
    </source>
</evidence>
<keyword evidence="9 17" id="KW-0418">Kinase</keyword>
<evidence type="ECO:0000259" key="15">
    <source>
        <dbReference type="PROSITE" id="PS50109"/>
    </source>
</evidence>
<dbReference type="InterPro" id="IPR050398">
    <property type="entry name" value="HssS/ArlS-like"/>
</dbReference>
<dbReference type="InterPro" id="IPR004358">
    <property type="entry name" value="Sig_transdc_His_kin-like_C"/>
</dbReference>
<gene>
    <name evidence="17" type="ORF">OXH55_13465</name>
</gene>
<dbReference type="Gene3D" id="1.10.287.130">
    <property type="match status" value="1"/>
</dbReference>
<name>A0ABT4CRG7_9CLOT</name>
<dbReference type="EMBL" id="JAPQES010000005">
    <property type="protein sequence ID" value="MCY6371650.1"/>
    <property type="molecule type" value="Genomic_DNA"/>
</dbReference>
<feature type="transmembrane region" description="Helical" evidence="14">
    <location>
        <begin position="6"/>
        <end position="28"/>
    </location>
</feature>
<keyword evidence="13 14" id="KW-0472">Membrane</keyword>
<dbReference type="SUPFAM" id="SSF158472">
    <property type="entry name" value="HAMP domain-like"/>
    <property type="match status" value="1"/>
</dbReference>
<dbReference type="Gene3D" id="3.30.565.10">
    <property type="entry name" value="Histidine kinase-like ATPase, C-terminal domain"/>
    <property type="match status" value="1"/>
</dbReference>
<evidence type="ECO:0000256" key="14">
    <source>
        <dbReference type="SAM" id="Phobius"/>
    </source>
</evidence>
<dbReference type="SUPFAM" id="SSF47384">
    <property type="entry name" value="Homodimeric domain of signal transducing histidine kinase"/>
    <property type="match status" value="1"/>
</dbReference>
<evidence type="ECO:0000256" key="12">
    <source>
        <dbReference type="ARBA" id="ARBA00023012"/>
    </source>
</evidence>
<evidence type="ECO:0000256" key="13">
    <source>
        <dbReference type="ARBA" id="ARBA00023136"/>
    </source>
</evidence>
<evidence type="ECO:0000256" key="7">
    <source>
        <dbReference type="ARBA" id="ARBA00022692"/>
    </source>
</evidence>
<dbReference type="InterPro" id="IPR003660">
    <property type="entry name" value="HAMP_dom"/>
</dbReference>
<dbReference type="Pfam" id="PF00512">
    <property type="entry name" value="HisKA"/>
    <property type="match status" value="1"/>
</dbReference>
<comment type="subcellular location">
    <subcellularLocation>
        <location evidence="2">Cell membrane</location>
        <topology evidence="2">Multi-pass membrane protein</topology>
    </subcellularLocation>
</comment>
<dbReference type="PANTHER" id="PTHR45528:SF1">
    <property type="entry name" value="SENSOR HISTIDINE KINASE CPXA"/>
    <property type="match status" value="1"/>
</dbReference>
<feature type="domain" description="Histidine kinase" evidence="15">
    <location>
        <begin position="281"/>
        <end position="498"/>
    </location>
</feature>
<organism evidence="17 18">
    <name type="scientific">Clostridium ganghwense</name>
    <dbReference type="NCBI Taxonomy" id="312089"/>
    <lineage>
        <taxon>Bacteria</taxon>
        <taxon>Bacillati</taxon>
        <taxon>Bacillota</taxon>
        <taxon>Clostridia</taxon>
        <taxon>Eubacteriales</taxon>
        <taxon>Clostridiaceae</taxon>
        <taxon>Clostridium</taxon>
    </lineage>
</organism>
<keyword evidence="11 14" id="KW-1133">Transmembrane helix</keyword>
<evidence type="ECO:0000256" key="6">
    <source>
        <dbReference type="ARBA" id="ARBA00022679"/>
    </source>
</evidence>
<evidence type="ECO:0000256" key="11">
    <source>
        <dbReference type="ARBA" id="ARBA00022989"/>
    </source>
</evidence>
<keyword evidence="5" id="KW-0597">Phosphoprotein</keyword>
<proteinExistence type="predicted"/>
<evidence type="ECO:0000259" key="16">
    <source>
        <dbReference type="PROSITE" id="PS50885"/>
    </source>
</evidence>
<dbReference type="PROSITE" id="PS50109">
    <property type="entry name" value="HIS_KIN"/>
    <property type="match status" value="1"/>
</dbReference>
<evidence type="ECO:0000256" key="1">
    <source>
        <dbReference type="ARBA" id="ARBA00000085"/>
    </source>
</evidence>
<dbReference type="InterPro" id="IPR003661">
    <property type="entry name" value="HisK_dim/P_dom"/>
</dbReference>
<dbReference type="InterPro" id="IPR036890">
    <property type="entry name" value="HATPase_C_sf"/>
</dbReference>
<dbReference type="InterPro" id="IPR003594">
    <property type="entry name" value="HATPase_dom"/>
</dbReference>